<dbReference type="Pfam" id="PF05437">
    <property type="entry name" value="AzlD"/>
    <property type="match status" value="1"/>
</dbReference>
<dbReference type="Proteomes" id="UP000315730">
    <property type="component" value="Unassembled WGS sequence"/>
</dbReference>
<dbReference type="AlphaFoldDB" id="A0A4Y4D4A9"/>
<keyword evidence="3" id="KW-1185">Reference proteome</keyword>
<sequence>MIPAIIVCAAVTLSLRLFPVMLAHRFRDREDLRELAALLPAGLMLILVVYTLLEADSGVQLTRLVLAAVVSVLVNLGVKNFLLGFVAGFLAYSLSGFFF</sequence>
<name>A0A4Y4D4A9_KOCVA</name>
<evidence type="ECO:0008006" key="4">
    <source>
        <dbReference type="Google" id="ProtNLM"/>
    </source>
</evidence>
<dbReference type="OrthoDB" id="5324916at2"/>
<keyword evidence="1" id="KW-1133">Transmembrane helix</keyword>
<evidence type="ECO:0000313" key="3">
    <source>
        <dbReference type="Proteomes" id="UP000315730"/>
    </source>
</evidence>
<comment type="caution">
    <text evidence="2">The sequence shown here is derived from an EMBL/GenBank/DDBJ whole genome shotgun (WGS) entry which is preliminary data.</text>
</comment>
<dbReference type="STRING" id="1272.GCA_900014985_01203"/>
<proteinExistence type="predicted"/>
<feature type="transmembrane region" description="Helical" evidence="1">
    <location>
        <begin position="35"/>
        <end position="53"/>
    </location>
</feature>
<evidence type="ECO:0000256" key="1">
    <source>
        <dbReference type="SAM" id="Phobius"/>
    </source>
</evidence>
<organism evidence="2 3">
    <name type="scientific">Kocuria varians</name>
    <name type="common">Micrococcus varians</name>
    <dbReference type="NCBI Taxonomy" id="1272"/>
    <lineage>
        <taxon>Bacteria</taxon>
        <taxon>Bacillati</taxon>
        <taxon>Actinomycetota</taxon>
        <taxon>Actinomycetes</taxon>
        <taxon>Micrococcales</taxon>
        <taxon>Micrococcaceae</taxon>
        <taxon>Kocuria</taxon>
    </lineage>
</organism>
<dbReference type="InterPro" id="IPR008407">
    <property type="entry name" value="Brnchd-chn_aa_trnsp_AzlD"/>
</dbReference>
<dbReference type="RefSeq" id="WP_141269429.1">
    <property type="nucleotide sequence ID" value="NZ_BJNW01000009.1"/>
</dbReference>
<feature type="transmembrane region" description="Helical" evidence="1">
    <location>
        <begin position="65"/>
        <end position="92"/>
    </location>
</feature>
<protein>
    <recommendedName>
        <fullName evidence="4">Branched-chain amino acid transporter AzlD</fullName>
    </recommendedName>
</protein>
<evidence type="ECO:0000313" key="2">
    <source>
        <dbReference type="EMBL" id="GEC99162.1"/>
    </source>
</evidence>
<dbReference type="EMBL" id="BJNW01000009">
    <property type="protein sequence ID" value="GEC99162.1"/>
    <property type="molecule type" value="Genomic_DNA"/>
</dbReference>
<gene>
    <name evidence="2" type="ORF">KVA01_13170</name>
</gene>
<reference evidence="2 3" key="1">
    <citation type="submission" date="2019-06" db="EMBL/GenBank/DDBJ databases">
        <title>Whole genome shotgun sequence of Kocuria varians NBRC 15358.</title>
        <authorList>
            <person name="Hosoyama A."/>
            <person name="Uohara A."/>
            <person name="Ohji S."/>
            <person name="Ichikawa N."/>
        </authorList>
    </citation>
    <scope>NUCLEOTIDE SEQUENCE [LARGE SCALE GENOMIC DNA]</scope>
    <source>
        <strain evidence="2 3">NBRC 15358</strain>
    </source>
</reference>
<accession>A0A4Y4D4A9</accession>
<keyword evidence="1" id="KW-0472">Membrane</keyword>
<keyword evidence="1" id="KW-0812">Transmembrane</keyword>